<accession>G5A957</accession>
<dbReference type="RefSeq" id="XP_009536605.1">
    <property type="nucleotide sequence ID" value="XM_009538310.1"/>
</dbReference>
<reference evidence="1 2" key="1">
    <citation type="journal article" date="2006" name="Science">
        <title>Phytophthora genome sequences uncover evolutionary origins and mechanisms of pathogenesis.</title>
        <authorList>
            <person name="Tyler B.M."/>
            <person name="Tripathy S."/>
            <person name="Zhang X."/>
            <person name="Dehal P."/>
            <person name="Jiang R.H."/>
            <person name="Aerts A."/>
            <person name="Arredondo F.D."/>
            <person name="Baxter L."/>
            <person name="Bensasson D."/>
            <person name="Beynon J.L."/>
            <person name="Chapman J."/>
            <person name="Damasceno C.M."/>
            <person name="Dorrance A.E."/>
            <person name="Dou D."/>
            <person name="Dickerman A.W."/>
            <person name="Dubchak I.L."/>
            <person name="Garbelotto M."/>
            <person name="Gijzen M."/>
            <person name="Gordon S.G."/>
            <person name="Govers F."/>
            <person name="Grunwald N.J."/>
            <person name="Huang W."/>
            <person name="Ivors K.L."/>
            <person name="Jones R.W."/>
            <person name="Kamoun S."/>
            <person name="Krampis K."/>
            <person name="Lamour K.H."/>
            <person name="Lee M.K."/>
            <person name="McDonald W.H."/>
            <person name="Medina M."/>
            <person name="Meijer H.J."/>
            <person name="Nordberg E.K."/>
            <person name="Maclean D.J."/>
            <person name="Ospina-Giraldo M.D."/>
            <person name="Morris P.F."/>
            <person name="Phuntumart V."/>
            <person name="Putnam N.H."/>
            <person name="Rash S."/>
            <person name="Rose J.K."/>
            <person name="Sakihama Y."/>
            <person name="Salamov A.A."/>
            <person name="Savidor A."/>
            <person name="Scheuring C.F."/>
            <person name="Smith B.M."/>
            <person name="Sobral B.W."/>
            <person name="Terry A."/>
            <person name="Torto-Alalibo T.A."/>
            <person name="Win J."/>
            <person name="Xu Z."/>
            <person name="Zhang H."/>
            <person name="Grigoriev I.V."/>
            <person name="Rokhsar D.S."/>
            <person name="Boore J.L."/>
        </authorList>
    </citation>
    <scope>NUCLEOTIDE SEQUENCE [LARGE SCALE GENOMIC DNA]</scope>
    <source>
        <strain evidence="1 2">P6497</strain>
    </source>
</reference>
<evidence type="ECO:0000313" key="1">
    <source>
        <dbReference type="EMBL" id="EGZ08433.1"/>
    </source>
</evidence>
<keyword evidence="2" id="KW-1185">Reference proteome</keyword>
<dbReference type="Proteomes" id="UP000002640">
    <property type="component" value="Unassembled WGS sequence"/>
</dbReference>
<dbReference type="AlphaFoldDB" id="G5A957"/>
<dbReference type="GeneID" id="20642707"/>
<proteinExistence type="predicted"/>
<organism evidence="1 2">
    <name type="scientific">Phytophthora sojae (strain P6497)</name>
    <name type="common">Soybean stem and root rot agent</name>
    <name type="synonym">Phytophthora megasperma f. sp. glycines</name>
    <dbReference type="NCBI Taxonomy" id="1094619"/>
    <lineage>
        <taxon>Eukaryota</taxon>
        <taxon>Sar</taxon>
        <taxon>Stramenopiles</taxon>
        <taxon>Oomycota</taxon>
        <taxon>Peronosporomycetes</taxon>
        <taxon>Peronosporales</taxon>
        <taxon>Peronosporaceae</taxon>
        <taxon>Phytophthora</taxon>
    </lineage>
</organism>
<evidence type="ECO:0000313" key="2">
    <source>
        <dbReference type="Proteomes" id="UP000002640"/>
    </source>
</evidence>
<dbReference type="EMBL" id="JH159161">
    <property type="protein sequence ID" value="EGZ08433.1"/>
    <property type="molecule type" value="Genomic_DNA"/>
</dbReference>
<sequence>MDRLLREFALIDLDGALAAAAPTVHDDDSDDDEDQGTEILVAERVPLETWNRLAQLNNLPRGLRLRQLVWDDGRVSIVELPISIGHEDALASVLGAFWDAVGAHGSHRGQSSLRPKWGPDDVLARLRIRPAAYNPWLPNPWNSSAPGTSDGGRGDYAHPAVGFSPAQGANYIFCLKMSLAMDRWSYELYDVPDHNPPPGQNACQLSFNISERVVPANHVVNFDSRRVLGLPQQAQLPAAIPDQIVVDLVAVAQHARAAAREMGERVAR</sequence>
<protein>
    <submittedName>
        <fullName evidence="1">Uncharacterized protein</fullName>
    </submittedName>
</protein>
<gene>
    <name evidence="1" type="ORF">PHYSODRAFT_306338</name>
</gene>
<dbReference type="InParanoid" id="G5A957"/>
<name>G5A957_PHYSP</name>
<dbReference type="KEGG" id="psoj:PHYSODRAFT_306338"/>